<feature type="domain" description="DUF8094" evidence="1">
    <location>
        <begin position="31"/>
        <end position="323"/>
    </location>
</feature>
<accession>A0A0F7FRD8</accession>
<evidence type="ECO:0000259" key="1">
    <source>
        <dbReference type="Pfam" id="PF26366"/>
    </source>
</evidence>
<gene>
    <name evidence="2" type="ORF">SXIM_12150</name>
</gene>
<dbReference type="InterPro" id="IPR058407">
    <property type="entry name" value="DUF8094"/>
</dbReference>
<organism evidence="2 3">
    <name type="scientific">Streptomyces xiamenensis</name>
    <dbReference type="NCBI Taxonomy" id="408015"/>
    <lineage>
        <taxon>Bacteria</taxon>
        <taxon>Bacillati</taxon>
        <taxon>Actinomycetota</taxon>
        <taxon>Actinomycetes</taxon>
        <taxon>Kitasatosporales</taxon>
        <taxon>Streptomycetaceae</taxon>
        <taxon>Streptomyces</taxon>
    </lineage>
</organism>
<dbReference type="AlphaFoldDB" id="A0A0F7FRD8"/>
<dbReference type="PROSITE" id="PS51257">
    <property type="entry name" value="PROKAR_LIPOPROTEIN"/>
    <property type="match status" value="1"/>
</dbReference>
<reference evidence="2" key="1">
    <citation type="submission" date="2019-08" db="EMBL/GenBank/DDBJ databases">
        <title>Complete genome sequence of a mangrove-derived Streptomyces xiamenensis.</title>
        <authorList>
            <person name="Xu J."/>
        </authorList>
    </citation>
    <scope>NUCLEOTIDE SEQUENCE</scope>
    <source>
        <strain evidence="2">318</strain>
    </source>
</reference>
<keyword evidence="3" id="KW-1185">Reference proteome</keyword>
<evidence type="ECO:0000313" key="3">
    <source>
        <dbReference type="Proteomes" id="UP000034034"/>
    </source>
</evidence>
<dbReference type="KEGG" id="sxi:SXIM_12150"/>
<dbReference type="STRING" id="408015.SXIM_12150"/>
<dbReference type="Pfam" id="PF26366">
    <property type="entry name" value="DUF8094"/>
    <property type="match status" value="1"/>
</dbReference>
<name>A0A0F7FRD8_9ACTN</name>
<protein>
    <recommendedName>
        <fullName evidence="1">DUF8094 domain-containing protein</fullName>
    </recommendedName>
</protein>
<proteinExistence type="predicted"/>
<dbReference type="EMBL" id="CP009922">
    <property type="protein sequence ID" value="AKG42599.1"/>
    <property type="molecule type" value="Genomic_DNA"/>
</dbReference>
<dbReference type="HOGENOM" id="CLU_067337_0_0_11"/>
<sequence length="327" mass="34220">MARTAVGVVMAVATAASVSGCVTVHGETAIVPAASEEEAEAALDRFVEVSNESNAAYDAELNETIENGPLGEIDHAGLVARGEVTPGGNPDFEPLELTDATFHIPQQAGWPKFFVADTATNRSGDNRWLLVFTRNGMDEEWLASYLSVLEPSAVPEFAVDDDGYAEDIPIPADAEQAAGDDAGLVLPPALLGPAYNDFLGSKAGPFADGPYTTEAVERREESNSNPAYAMQYQDSVPTEPGFAPVALRDTDGGALVFFATRHHEKQTMAEGETPVVDPLVEALMEGSAETSVTLVRMAMHAALVPASGAGDVAVPSRITGVTSAIGE</sequence>
<evidence type="ECO:0000313" key="2">
    <source>
        <dbReference type="EMBL" id="AKG42599.1"/>
    </source>
</evidence>
<dbReference type="Proteomes" id="UP000034034">
    <property type="component" value="Chromosome"/>
</dbReference>
<dbReference type="PATRIC" id="fig|408015.6.peg.1247"/>